<dbReference type="EC" id="5.6.2.4" evidence="9"/>
<keyword evidence="6" id="KW-0238">DNA-binding</keyword>
<name>A0A2A4YMZ9_UNCAE</name>
<evidence type="ECO:0000256" key="6">
    <source>
        <dbReference type="ARBA" id="ARBA00023125"/>
    </source>
</evidence>
<keyword evidence="7" id="KW-0413">Isomerase</keyword>
<comment type="catalytic activity">
    <reaction evidence="10">
        <text>ATP + H2O = ADP + phosphate + H(+)</text>
        <dbReference type="Rhea" id="RHEA:13065"/>
        <dbReference type="ChEBI" id="CHEBI:15377"/>
        <dbReference type="ChEBI" id="CHEBI:15378"/>
        <dbReference type="ChEBI" id="CHEBI:30616"/>
        <dbReference type="ChEBI" id="CHEBI:43474"/>
        <dbReference type="ChEBI" id="CHEBI:456216"/>
        <dbReference type="EC" id="5.6.2.4"/>
    </reaction>
</comment>
<evidence type="ECO:0000259" key="12">
    <source>
        <dbReference type="PROSITE" id="PS51198"/>
    </source>
</evidence>
<dbReference type="PROSITE" id="PS51217">
    <property type="entry name" value="UVRD_HELICASE_CTER"/>
    <property type="match status" value="1"/>
</dbReference>
<evidence type="ECO:0000256" key="9">
    <source>
        <dbReference type="ARBA" id="ARBA00034808"/>
    </source>
</evidence>
<keyword evidence="4 11" id="KW-0347">Helicase</keyword>
<keyword evidence="2 11" id="KW-0547">Nucleotide-binding</keyword>
<dbReference type="PROSITE" id="PS51198">
    <property type="entry name" value="UVRD_HELICASE_ATP_BIND"/>
    <property type="match status" value="1"/>
</dbReference>
<evidence type="ECO:0000259" key="13">
    <source>
        <dbReference type="PROSITE" id="PS51217"/>
    </source>
</evidence>
<evidence type="ECO:0000313" key="15">
    <source>
        <dbReference type="Proteomes" id="UP000217838"/>
    </source>
</evidence>
<reference evidence="15" key="1">
    <citation type="submission" date="2017-08" db="EMBL/GenBank/DDBJ databases">
        <title>A dynamic microbial community with high functional redundancy inhabits the cold, oxic subseafloor aquifer.</title>
        <authorList>
            <person name="Tully B.J."/>
            <person name="Wheat C.G."/>
            <person name="Glazer B.T."/>
            <person name="Huber J.A."/>
        </authorList>
    </citation>
    <scope>NUCLEOTIDE SEQUENCE [LARGE SCALE GENOMIC DNA]</scope>
</reference>
<organism evidence="14 15">
    <name type="scientific">Aerophobetes bacterium</name>
    <dbReference type="NCBI Taxonomy" id="2030807"/>
    <lineage>
        <taxon>Bacteria</taxon>
        <taxon>Candidatus Aerophobota</taxon>
    </lineage>
</organism>
<dbReference type="CDD" id="cd17932">
    <property type="entry name" value="DEXQc_UvrD"/>
    <property type="match status" value="1"/>
</dbReference>
<dbReference type="InterPro" id="IPR000212">
    <property type="entry name" value="DNA_helicase_UvrD/REP"/>
</dbReference>
<dbReference type="InterPro" id="IPR014017">
    <property type="entry name" value="DNA_helicase_UvrD-like_C"/>
</dbReference>
<gene>
    <name evidence="14" type="ORF">COB11_00975</name>
</gene>
<evidence type="ECO:0000256" key="7">
    <source>
        <dbReference type="ARBA" id="ARBA00023235"/>
    </source>
</evidence>
<evidence type="ECO:0000256" key="4">
    <source>
        <dbReference type="ARBA" id="ARBA00022806"/>
    </source>
</evidence>
<dbReference type="GO" id="GO:0043138">
    <property type="term" value="F:3'-5' DNA helicase activity"/>
    <property type="evidence" value="ECO:0007669"/>
    <property type="project" value="UniProtKB-EC"/>
</dbReference>
<dbReference type="GO" id="GO:0005524">
    <property type="term" value="F:ATP binding"/>
    <property type="evidence" value="ECO:0007669"/>
    <property type="project" value="UniProtKB-UniRule"/>
</dbReference>
<evidence type="ECO:0000256" key="1">
    <source>
        <dbReference type="ARBA" id="ARBA00009922"/>
    </source>
</evidence>
<dbReference type="SUPFAM" id="SSF52540">
    <property type="entry name" value="P-loop containing nucleoside triphosphate hydrolases"/>
    <property type="match status" value="1"/>
</dbReference>
<dbReference type="Gene3D" id="1.10.486.10">
    <property type="entry name" value="PCRA, domain 4"/>
    <property type="match status" value="1"/>
</dbReference>
<evidence type="ECO:0000256" key="2">
    <source>
        <dbReference type="ARBA" id="ARBA00022741"/>
    </source>
</evidence>
<evidence type="ECO:0000256" key="11">
    <source>
        <dbReference type="PROSITE-ProRule" id="PRU00560"/>
    </source>
</evidence>
<dbReference type="Gene3D" id="3.40.50.300">
    <property type="entry name" value="P-loop containing nucleotide triphosphate hydrolases"/>
    <property type="match status" value="2"/>
</dbReference>
<dbReference type="CDD" id="cd18807">
    <property type="entry name" value="SF1_C_UvrD"/>
    <property type="match status" value="1"/>
</dbReference>
<keyword evidence="3 11" id="KW-0378">Hydrolase</keyword>
<feature type="domain" description="UvrD-like helicase ATP-binding" evidence="12">
    <location>
        <begin position="1"/>
        <end position="277"/>
    </location>
</feature>
<dbReference type="InterPro" id="IPR014016">
    <property type="entry name" value="UvrD-like_ATP-bd"/>
</dbReference>
<feature type="binding site" evidence="11">
    <location>
        <begin position="22"/>
        <end position="29"/>
    </location>
    <ligand>
        <name>ATP</name>
        <dbReference type="ChEBI" id="CHEBI:30616"/>
    </ligand>
</feature>
<dbReference type="GO" id="GO:0016887">
    <property type="term" value="F:ATP hydrolysis activity"/>
    <property type="evidence" value="ECO:0007669"/>
    <property type="project" value="RHEA"/>
</dbReference>
<dbReference type="PANTHER" id="PTHR11070:SF2">
    <property type="entry name" value="ATP-DEPENDENT DNA HELICASE SRS2"/>
    <property type="match status" value="1"/>
</dbReference>
<proteinExistence type="inferred from homology"/>
<evidence type="ECO:0000256" key="8">
    <source>
        <dbReference type="ARBA" id="ARBA00034617"/>
    </source>
</evidence>
<dbReference type="Proteomes" id="UP000217838">
    <property type="component" value="Unassembled WGS sequence"/>
</dbReference>
<comment type="similarity">
    <text evidence="1">Belongs to the helicase family. UvrD subfamily.</text>
</comment>
<comment type="catalytic activity">
    <reaction evidence="8">
        <text>Couples ATP hydrolysis with the unwinding of duplex DNA by translocating in the 3'-5' direction.</text>
        <dbReference type="EC" id="5.6.2.4"/>
    </reaction>
</comment>
<dbReference type="Pfam" id="PF00580">
    <property type="entry name" value="UvrD-helicase"/>
    <property type="match status" value="1"/>
</dbReference>
<keyword evidence="5 11" id="KW-0067">ATP-binding</keyword>
<dbReference type="GO" id="GO:0003677">
    <property type="term" value="F:DNA binding"/>
    <property type="evidence" value="ECO:0007669"/>
    <property type="project" value="UniProtKB-KW"/>
</dbReference>
<dbReference type="GO" id="GO:0005829">
    <property type="term" value="C:cytosol"/>
    <property type="evidence" value="ECO:0007669"/>
    <property type="project" value="TreeGrafter"/>
</dbReference>
<evidence type="ECO:0000256" key="3">
    <source>
        <dbReference type="ARBA" id="ARBA00022801"/>
    </source>
</evidence>
<protein>
    <recommendedName>
        <fullName evidence="9">DNA 3'-5' helicase</fullName>
        <ecNumber evidence="9">5.6.2.4</ecNumber>
    </recommendedName>
</protein>
<dbReference type="EMBL" id="NVUU01000007">
    <property type="protein sequence ID" value="PCI95859.1"/>
    <property type="molecule type" value="Genomic_DNA"/>
</dbReference>
<sequence length="702" mass="80922">MQLNETQQLAVDHIEGPLLVLAGAGSGKTRIVTQRIVRLLDIGVPASEILALTFTNKAADEMRYRIKKSSNQNVLTCTFHALSAKILRESIHEIGFQNNFTIYDEEDSRNLIKSCFKILGKKDEKSSVRSIKQAISQAKNELQKPSDLKDPAFFSQEFTLLKEVYTLYQQKLKEYNALDFDDLLFLCVHLLRNSEKARDHYQKRWNFVLIDEYQDTNTAQYVLTRLLVDKHENLFVVGDPDQSIYSWRGANISNILNFEEDFPGAKVVKLEQNYRSSNHILSAANSLIKQNKSRYEKNLWSALGDGEKVQINICENEHEEAQFVMNTIMDHEMKQVSLDHMVIFYRTNSQSRVFEDFLLKERIPYIIIGGISFYQRREIKDMLALLRMAITDTDFISFARTINLPKRGIGPTTLGKLRDLAEKTLLPICQVCKKLIDNKGMYEGVKLSAKQLAGITEYFGVIQQIKTNVQMGKTLKEILKEAIESSKYLQHLKEDKETFDDRKSNLDELISKAAEWQVERDSSSLVLFLEELSLKSSTDDHYKMNECVKLMTLHNGKGLEFDVTFIVGLEEDLLPHINSKDDAESLEEERRLCYVGMTRAKKNLYMTGSKYRLIWGTPRMMHPSRFLDEIDSNHINWPDQEYTFDDPNLEFSVGMLVFHKDFGKGVVKKSYSTSLGITYDVFFHDLHTTKSLVGKFAKLKLV</sequence>
<comment type="caution">
    <text evidence="14">The sequence shown here is derived from an EMBL/GenBank/DDBJ whole genome shotgun (WGS) entry which is preliminary data.</text>
</comment>
<dbReference type="GO" id="GO:0033202">
    <property type="term" value="C:DNA helicase complex"/>
    <property type="evidence" value="ECO:0007669"/>
    <property type="project" value="TreeGrafter"/>
</dbReference>
<dbReference type="AlphaFoldDB" id="A0A2A4YMZ9"/>
<dbReference type="Gene3D" id="1.10.10.160">
    <property type="match status" value="1"/>
</dbReference>
<evidence type="ECO:0000256" key="10">
    <source>
        <dbReference type="ARBA" id="ARBA00048988"/>
    </source>
</evidence>
<dbReference type="InterPro" id="IPR027417">
    <property type="entry name" value="P-loop_NTPase"/>
</dbReference>
<feature type="domain" description="UvrD-like helicase C-terminal" evidence="13">
    <location>
        <begin position="278"/>
        <end position="558"/>
    </location>
</feature>
<dbReference type="InterPro" id="IPR013986">
    <property type="entry name" value="DExx_box_DNA_helicase_dom_sf"/>
</dbReference>
<dbReference type="GO" id="GO:0000725">
    <property type="term" value="P:recombinational repair"/>
    <property type="evidence" value="ECO:0007669"/>
    <property type="project" value="TreeGrafter"/>
</dbReference>
<dbReference type="Pfam" id="PF13361">
    <property type="entry name" value="UvrD_C"/>
    <property type="match status" value="1"/>
</dbReference>
<evidence type="ECO:0000313" key="14">
    <source>
        <dbReference type="EMBL" id="PCI95859.1"/>
    </source>
</evidence>
<accession>A0A2A4YMZ9</accession>
<dbReference type="PANTHER" id="PTHR11070">
    <property type="entry name" value="UVRD / RECB / PCRA DNA HELICASE FAMILY MEMBER"/>
    <property type="match status" value="1"/>
</dbReference>
<evidence type="ECO:0000256" key="5">
    <source>
        <dbReference type="ARBA" id="ARBA00022840"/>
    </source>
</evidence>